<evidence type="ECO:0000256" key="23">
    <source>
        <dbReference type="ARBA" id="ARBA00033406"/>
    </source>
</evidence>
<evidence type="ECO:0000256" key="7">
    <source>
        <dbReference type="ARBA" id="ARBA00019373"/>
    </source>
</evidence>
<evidence type="ECO:0000256" key="21">
    <source>
        <dbReference type="ARBA" id="ARBA00032396"/>
    </source>
</evidence>
<evidence type="ECO:0000256" key="9">
    <source>
        <dbReference type="ARBA" id="ARBA00022516"/>
    </source>
</evidence>
<evidence type="ECO:0000256" key="12">
    <source>
        <dbReference type="ARBA" id="ARBA00022695"/>
    </source>
</evidence>
<evidence type="ECO:0000256" key="10">
    <source>
        <dbReference type="ARBA" id="ARBA00022679"/>
    </source>
</evidence>
<comment type="catalytic activity">
    <reaction evidence="1">
        <text>a 1,2-diacyl-sn-glycero-3-phosphate + CTP + H(+) = a CDP-1,2-diacyl-sn-glycerol + diphosphate</text>
        <dbReference type="Rhea" id="RHEA:16229"/>
        <dbReference type="ChEBI" id="CHEBI:15378"/>
        <dbReference type="ChEBI" id="CHEBI:33019"/>
        <dbReference type="ChEBI" id="CHEBI:37563"/>
        <dbReference type="ChEBI" id="CHEBI:58332"/>
        <dbReference type="ChEBI" id="CHEBI:58608"/>
        <dbReference type="EC" id="2.7.7.41"/>
    </reaction>
</comment>
<name>A0A7R6SZC4_9BACT</name>
<feature type="transmembrane region" description="Helical" evidence="24">
    <location>
        <begin position="210"/>
        <end position="230"/>
    </location>
</feature>
<dbReference type="Proteomes" id="UP000595564">
    <property type="component" value="Chromosome"/>
</dbReference>
<evidence type="ECO:0000313" key="25">
    <source>
        <dbReference type="EMBL" id="BBB32700.1"/>
    </source>
</evidence>
<keyword evidence="12 25" id="KW-0548">Nucleotidyltransferase</keyword>
<evidence type="ECO:0000256" key="14">
    <source>
        <dbReference type="ARBA" id="ARBA00023098"/>
    </source>
</evidence>
<evidence type="ECO:0000256" key="3">
    <source>
        <dbReference type="ARBA" id="ARBA00005119"/>
    </source>
</evidence>
<evidence type="ECO:0000256" key="18">
    <source>
        <dbReference type="ARBA" id="ARBA00029893"/>
    </source>
</evidence>
<evidence type="ECO:0000313" key="26">
    <source>
        <dbReference type="Proteomes" id="UP000595564"/>
    </source>
</evidence>
<comment type="pathway">
    <text evidence="3">Phospholipid metabolism; CDP-diacylglycerol biosynthesis; CDP-diacylglycerol from sn-glycerol 3-phosphate: step 3/3.</text>
</comment>
<dbReference type="EC" id="2.7.7.41" evidence="6"/>
<proteinExistence type="inferred from homology"/>
<feature type="transmembrane region" description="Helical" evidence="24">
    <location>
        <begin position="82"/>
        <end position="100"/>
    </location>
</feature>
<feature type="transmembrane region" description="Helical" evidence="24">
    <location>
        <begin position="56"/>
        <end position="76"/>
    </location>
</feature>
<dbReference type="RefSeq" id="WP_201327002.1">
    <property type="nucleotide sequence ID" value="NZ_AP017470.1"/>
</dbReference>
<accession>A0A7R6SZC4</accession>
<gene>
    <name evidence="25" type="primary">cdsA</name>
    <name evidence="25" type="ORF">TTHT_1169</name>
</gene>
<evidence type="ECO:0000256" key="5">
    <source>
        <dbReference type="ARBA" id="ARBA00010185"/>
    </source>
</evidence>
<evidence type="ECO:0000256" key="4">
    <source>
        <dbReference type="ARBA" id="ARBA00005189"/>
    </source>
</evidence>
<evidence type="ECO:0000256" key="6">
    <source>
        <dbReference type="ARBA" id="ARBA00012487"/>
    </source>
</evidence>
<sequence>MAFNIKSFILRAISTIVFVPLFFVVVKYLPVYYFYFLVIIAIFLGIQEFKSLSVHIGSNFYAVPAFIIAALIPTSFVLKNLSFEFVISGGFVFLLIYAFFKDPDTEKSLQSVANTLLGALYLGIPLGYQVALKNSNRLYEGLGADLVFLLYVVIWFGDSGAYWIGSMFGKHKLAPNISPNKSIEGAIGNIIFNFLGATLAKMWFFTRLTWHDVIAITIIIGVSGIIGDLIESLWKRCAGVKDSATLIPGHGGILDRIDSFVLSSPLLYFYFLYLM</sequence>
<dbReference type="GO" id="GO:0005886">
    <property type="term" value="C:plasma membrane"/>
    <property type="evidence" value="ECO:0007669"/>
    <property type="project" value="UniProtKB-SubCell"/>
</dbReference>
<feature type="transmembrane region" description="Helical" evidence="24">
    <location>
        <begin position="146"/>
        <end position="165"/>
    </location>
</feature>
<keyword evidence="14" id="KW-0443">Lipid metabolism</keyword>
<evidence type="ECO:0000256" key="20">
    <source>
        <dbReference type="ARBA" id="ARBA00032253"/>
    </source>
</evidence>
<dbReference type="AlphaFoldDB" id="A0A7R6SZC4"/>
<dbReference type="Pfam" id="PF01148">
    <property type="entry name" value="CTP_transf_1"/>
    <property type="match status" value="1"/>
</dbReference>
<keyword evidence="17" id="KW-1208">Phospholipid metabolism</keyword>
<feature type="transmembrane region" description="Helical" evidence="24">
    <location>
        <begin position="7"/>
        <end position="26"/>
    </location>
</feature>
<evidence type="ECO:0000256" key="11">
    <source>
        <dbReference type="ARBA" id="ARBA00022692"/>
    </source>
</evidence>
<keyword evidence="10 25" id="KW-0808">Transferase</keyword>
<comment type="similarity">
    <text evidence="5">Belongs to the CDS family.</text>
</comment>
<protein>
    <recommendedName>
        <fullName evidence="7">Phosphatidate cytidylyltransferase</fullName>
        <ecNumber evidence="6">2.7.7.41</ecNumber>
    </recommendedName>
    <alternativeName>
        <fullName evidence="20">CDP-DAG synthase</fullName>
    </alternativeName>
    <alternativeName>
        <fullName evidence="22">CDP-DG synthase</fullName>
    </alternativeName>
    <alternativeName>
        <fullName evidence="18">CDP-diacylglycerol synthase</fullName>
    </alternativeName>
    <alternativeName>
        <fullName evidence="21">CDP-diglyceride pyrophosphorylase</fullName>
    </alternativeName>
    <alternativeName>
        <fullName evidence="23">CDP-diglyceride synthase</fullName>
    </alternativeName>
    <alternativeName>
        <fullName evidence="19">CTP:phosphatidate cytidylyltransferase</fullName>
    </alternativeName>
</protein>
<feature type="transmembrane region" description="Helical" evidence="24">
    <location>
        <begin position="112"/>
        <end position="131"/>
    </location>
</feature>
<evidence type="ECO:0000256" key="22">
    <source>
        <dbReference type="ARBA" id="ARBA00032743"/>
    </source>
</evidence>
<evidence type="ECO:0000256" key="24">
    <source>
        <dbReference type="SAM" id="Phobius"/>
    </source>
</evidence>
<dbReference type="KEGG" id="thyd:TTHT_1169"/>
<evidence type="ECO:0000256" key="16">
    <source>
        <dbReference type="ARBA" id="ARBA00023209"/>
    </source>
</evidence>
<keyword evidence="11 24" id="KW-0812">Transmembrane</keyword>
<keyword evidence="26" id="KW-1185">Reference proteome</keyword>
<keyword evidence="13 24" id="KW-1133">Transmembrane helix</keyword>
<keyword evidence="9" id="KW-0444">Lipid biosynthesis</keyword>
<dbReference type="PANTHER" id="PTHR46382">
    <property type="entry name" value="PHOSPHATIDATE CYTIDYLYLTRANSFERASE"/>
    <property type="match status" value="1"/>
</dbReference>
<evidence type="ECO:0000256" key="13">
    <source>
        <dbReference type="ARBA" id="ARBA00022989"/>
    </source>
</evidence>
<comment type="pathway">
    <text evidence="4">Lipid metabolism.</text>
</comment>
<organism evidence="25 26">
    <name type="scientific">Thermotomaculum hydrothermale</name>
    <dbReference type="NCBI Taxonomy" id="981385"/>
    <lineage>
        <taxon>Bacteria</taxon>
        <taxon>Pseudomonadati</taxon>
        <taxon>Acidobacteriota</taxon>
        <taxon>Holophagae</taxon>
        <taxon>Thermotomaculales</taxon>
        <taxon>Thermotomaculaceae</taxon>
        <taxon>Thermotomaculum</taxon>
    </lineage>
</organism>
<dbReference type="GO" id="GO:0004605">
    <property type="term" value="F:phosphatidate cytidylyltransferase activity"/>
    <property type="evidence" value="ECO:0007669"/>
    <property type="project" value="UniProtKB-EC"/>
</dbReference>
<evidence type="ECO:0000256" key="2">
    <source>
        <dbReference type="ARBA" id="ARBA00004651"/>
    </source>
</evidence>
<feature type="transmembrane region" description="Helical" evidence="24">
    <location>
        <begin position="186"/>
        <end position="204"/>
    </location>
</feature>
<reference evidence="25 26" key="1">
    <citation type="journal article" date="2012" name="Extremophiles">
        <title>Thermotomaculum hydrothermale gen. nov., sp. nov., a novel heterotrophic thermophile within the phylum Acidobacteria from a deep-sea hydrothermal vent chimney in the Southern Okinawa Trough.</title>
        <authorList>
            <person name="Izumi H."/>
            <person name="Nunoura T."/>
            <person name="Miyazaki M."/>
            <person name="Mino S."/>
            <person name="Toki T."/>
            <person name="Takai K."/>
            <person name="Sako Y."/>
            <person name="Sawabe T."/>
            <person name="Nakagawa S."/>
        </authorList>
    </citation>
    <scope>NUCLEOTIDE SEQUENCE [LARGE SCALE GENOMIC DNA]</scope>
    <source>
        <strain evidence="25 26">AC55</strain>
    </source>
</reference>
<dbReference type="PANTHER" id="PTHR46382:SF1">
    <property type="entry name" value="PHOSPHATIDATE CYTIDYLYLTRANSFERASE"/>
    <property type="match status" value="1"/>
</dbReference>
<keyword evidence="8" id="KW-1003">Cell membrane</keyword>
<comment type="subcellular location">
    <subcellularLocation>
        <location evidence="2">Cell membrane</location>
        <topology evidence="2">Multi-pass membrane protein</topology>
    </subcellularLocation>
</comment>
<keyword evidence="15 24" id="KW-0472">Membrane</keyword>
<dbReference type="GO" id="GO:0016024">
    <property type="term" value="P:CDP-diacylglycerol biosynthetic process"/>
    <property type="evidence" value="ECO:0007669"/>
    <property type="project" value="TreeGrafter"/>
</dbReference>
<evidence type="ECO:0000256" key="8">
    <source>
        <dbReference type="ARBA" id="ARBA00022475"/>
    </source>
</evidence>
<evidence type="ECO:0000256" key="19">
    <source>
        <dbReference type="ARBA" id="ARBA00031825"/>
    </source>
</evidence>
<keyword evidence="16" id="KW-0594">Phospholipid biosynthesis</keyword>
<dbReference type="EMBL" id="AP017470">
    <property type="protein sequence ID" value="BBB32700.1"/>
    <property type="molecule type" value="Genomic_DNA"/>
</dbReference>
<evidence type="ECO:0000256" key="1">
    <source>
        <dbReference type="ARBA" id="ARBA00001698"/>
    </source>
</evidence>
<evidence type="ECO:0000256" key="15">
    <source>
        <dbReference type="ARBA" id="ARBA00023136"/>
    </source>
</evidence>
<evidence type="ECO:0000256" key="17">
    <source>
        <dbReference type="ARBA" id="ARBA00023264"/>
    </source>
</evidence>
<feature type="transmembrane region" description="Helical" evidence="24">
    <location>
        <begin position="32"/>
        <end position="49"/>
    </location>
</feature>